<gene>
    <name evidence="1" type="ordered locus">Cphamn1_0351</name>
</gene>
<dbReference type="PANTHER" id="PTHR48079">
    <property type="entry name" value="PROTEIN YEEZ"/>
    <property type="match status" value="1"/>
</dbReference>
<dbReference type="AlphaFoldDB" id="B3ELI9"/>
<dbReference type="eggNOG" id="COG0451">
    <property type="taxonomic scope" value="Bacteria"/>
</dbReference>
<evidence type="ECO:0000313" key="1">
    <source>
        <dbReference type="EMBL" id="ACE03318.1"/>
    </source>
</evidence>
<dbReference type="HOGENOM" id="CLU_007383_11_1_10"/>
<dbReference type="GO" id="GO:0004029">
    <property type="term" value="F:aldehyde dehydrogenase (NAD+) activity"/>
    <property type="evidence" value="ECO:0007669"/>
    <property type="project" value="TreeGrafter"/>
</dbReference>
<accession>B3ELI9</accession>
<dbReference type="KEGG" id="cpb:Cphamn1_0351"/>
<dbReference type="OrthoDB" id="751203at2"/>
<proteinExistence type="predicted"/>
<dbReference type="CDD" id="cd05266">
    <property type="entry name" value="SDR_a4"/>
    <property type="match status" value="1"/>
</dbReference>
<dbReference type="Gene3D" id="3.40.50.720">
    <property type="entry name" value="NAD(P)-binding Rossmann-like Domain"/>
    <property type="match status" value="1"/>
</dbReference>
<dbReference type="GO" id="GO:0005737">
    <property type="term" value="C:cytoplasm"/>
    <property type="evidence" value="ECO:0007669"/>
    <property type="project" value="TreeGrafter"/>
</dbReference>
<dbReference type="PANTHER" id="PTHR48079:SF6">
    <property type="entry name" value="NAD(P)-BINDING DOMAIN-CONTAINING PROTEIN-RELATED"/>
    <property type="match status" value="1"/>
</dbReference>
<protein>
    <submittedName>
        <fullName evidence="1">dTDP-4-dehydrorhamnose reductase</fullName>
    </submittedName>
</protein>
<dbReference type="STRING" id="331678.Cphamn1_0351"/>
<sequence>MREQRVTICGCGWLGLPLGKFLADKGCIVKGSTTSEEKFRLLQEAGIQPFRVSLDPSFTGDDPESLMESDILVLNVPPARRPDIVEYHQEQIASLIRVVKASPVTNVVFISSTSVYPSLNREVTEEDAVNPEALSGQALLAVEKMLFEERSFRTTVLRFCGLMGYDRNPVNFLGRMTSLGNANQPANLIHRDDCIGVIYEVIRQEVWGEIFNACSPGHPSRREYYERAAERSGKPMPPLAEEERNPAFKIIDSSRLERMLDYRFRVPDPLDLPEE</sequence>
<dbReference type="InterPro" id="IPR036291">
    <property type="entry name" value="NAD(P)-bd_dom_sf"/>
</dbReference>
<name>B3ELI9_CHLPB</name>
<dbReference type="SUPFAM" id="SSF51735">
    <property type="entry name" value="NAD(P)-binding Rossmann-fold domains"/>
    <property type="match status" value="1"/>
</dbReference>
<dbReference type="EMBL" id="CP001101">
    <property type="protein sequence ID" value="ACE03318.1"/>
    <property type="molecule type" value="Genomic_DNA"/>
</dbReference>
<dbReference type="InterPro" id="IPR051783">
    <property type="entry name" value="NAD(P)-dependent_oxidoreduct"/>
</dbReference>
<reference evidence="1" key="1">
    <citation type="submission" date="2008-06" db="EMBL/GenBank/DDBJ databases">
        <title>Complete sequence of Chlorobium phaeobacteroides BS1.</title>
        <authorList>
            <consortium name="US DOE Joint Genome Institute"/>
            <person name="Lucas S."/>
            <person name="Copeland A."/>
            <person name="Lapidus A."/>
            <person name="Glavina del Rio T."/>
            <person name="Dalin E."/>
            <person name="Tice H."/>
            <person name="Bruce D."/>
            <person name="Goodwin L."/>
            <person name="Pitluck S."/>
            <person name="Schmutz J."/>
            <person name="Larimer F."/>
            <person name="Land M."/>
            <person name="Hauser L."/>
            <person name="Kyrpides N."/>
            <person name="Ovchinnikova G."/>
            <person name="Li T."/>
            <person name="Liu Z."/>
            <person name="Zhao F."/>
            <person name="Overmann J."/>
            <person name="Bryant D.A."/>
            <person name="Richardson P."/>
        </authorList>
    </citation>
    <scope>NUCLEOTIDE SEQUENCE [LARGE SCALE GENOMIC DNA]</scope>
    <source>
        <strain evidence="1">BS1</strain>
    </source>
</reference>
<organism evidence="1">
    <name type="scientific">Chlorobium phaeobacteroides (strain BS1)</name>
    <dbReference type="NCBI Taxonomy" id="331678"/>
    <lineage>
        <taxon>Bacteria</taxon>
        <taxon>Pseudomonadati</taxon>
        <taxon>Chlorobiota</taxon>
        <taxon>Chlorobiia</taxon>
        <taxon>Chlorobiales</taxon>
        <taxon>Chlorobiaceae</taxon>
        <taxon>Chlorobium/Pelodictyon group</taxon>
        <taxon>Chlorobium</taxon>
    </lineage>
</organism>